<proteinExistence type="inferred from homology"/>
<dbReference type="InterPro" id="IPR042099">
    <property type="entry name" value="ANL_N_sf"/>
</dbReference>
<gene>
    <name evidence="6" type="ORF">UFOPK2656_01776</name>
    <name evidence="7" type="ORF">UFOPK3267_01294</name>
    <name evidence="8" type="ORF">UFOPK3651_02049</name>
    <name evidence="9" type="ORF">UFOPK3931_00087</name>
    <name evidence="5" type="ORF">UFOPK4189_01864</name>
</gene>
<keyword evidence="2" id="KW-0436">Ligase</keyword>
<dbReference type="AlphaFoldDB" id="A0A6J6RU27"/>
<dbReference type="EMBL" id="CAESGF010000010">
    <property type="protein sequence ID" value="CAB4364097.1"/>
    <property type="molecule type" value="Genomic_DNA"/>
</dbReference>
<evidence type="ECO:0000313" key="6">
    <source>
        <dbReference type="EMBL" id="CAB4726006.1"/>
    </source>
</evidence>
<name>A0A6J6RU27_9ZZZZ</name>
<dbReference type="EMBL" id="CAFBOL010000001">
    <property type="protein sequence ID" value="CAB4970719.1"/>
    <property type="molecule type" value="Genomic_DNA"/>
</dbReference>
<evidence type="ECO:0000259" key="4">
    <source>
        <dbReference type="Pfam" id="PF13193"/>
    </source>
</evidence>
<feature type="domain" description="AMP-binding enzyme C-terminal" evidence="4">
    <location>
        <begin position="425"/>
        <end position="501"/>
    </location>
</feature>
<dbReference type="Pfam" id="PF00501">
    <property type="entry name" value="AMP-binding"/>
    <property type="match status" value="1"/>
</dbReference>
<protein>
    <submittedName>
        <fullName evidence="6">Unannotated protein</fullName>
    </submittedName>
</protein>
<evidence type="ECO:0000313" key="5">
    <source>
        <dbReference type="EMBL" id="CAB4364097.1"/>
    </source>
</evidence>
<dbReference type="InterPro" id="IPR045851">
    <property type="entry name" value="AMP-bd_C_sf"/>
</dbReference>
<sequence length="513" mass="54985">MNGATDQEQIDEGAAPSLHLPSWLTQVIELDPAANALHFEDTWRTWGWLGAGVRALHERLDAAGFGEGSMVGVLMRNRPEIVRAITGALATGRCLVTLSSAIPADKLADEIRRLRLPVIVATASDWANESILEAARDAGSLALLADESDVPFAIVVAAGERGDAPTIAPGVAVQMLTSGTTGPPKRIDLLYRSLEHEIVSTASYSRNSDLSAPRLSSGVSLVWNPLLHMGGLRALTSSLVAGRSVALMERFNVDQWAKNVREHRLRVVGLVPTALAMVLAADLPRDLFEHVQAVFAGTSPLDPELGRAFEEKYGVPVLEVYGATEFAGGVAGWTLSDRRQFGDTKTGSVGRPNQGVEVRVVDAETGESVPNGSVGLLEVRAPQLAQSGWTRTTDLAHMDDDQFLWITGRADDVIIRGGFKVATGEVGKVLAGHPSVLEACVIGLPDQRLGQVPVAAVQLRDDAEPITSEALLIWAREKLSGYQVPVELRIVAELPRTPSMKVSQVEVRNLFVV</sequence>
<dbReference type="Pfam" id="PF13193">
    <property type="entry name" value="AMP-binding_C"/>
    <property type="match status" value="1"/>
</dbReference>
<evidence type="ECO:0000256" key="2">
    <source>
        <dbReference type="ARBA" id="ARBA00022598"/>
    </source>
</evidence>
<dbReference type="EMBL" id="CAFBMT010000011">
    <property type="protein sequence ID" value="CAB4939414.1"/>
    <property type="molecule type" value="Genomic_DNA"/>
</dbReference>
<evidence type="ECO:0000259" key="3">
    <source>
        <dbReference type="Pfam" id="PF00501"/>
    </source>
</evidence>
<dbReference type="InterPro" id="IPR000873">
    <property type="entry name" value="AMP-dep_synth/lig_dom"/>
</dbReference>
<dbReference type="PANTHER" id="PTHR43201:SF5">
    <property type="entry name" value="MEDIUM-CHAIN ACYL-COA LIGASE ACSF2, MITOCHONDRIAL"/>
    <property type="match status" value="1"/>
</dbReference>
<dbReference type="PANTHER" id="PTHR43201">
    <property type="entry name" value="ACYL-COA SYNTHETASE"/>
    <property type="match status" value="1"/>
</dbReference>
<accession>A0A6J6RU27</accession>
<evidence type="ECO:0000256" key="1">
    <source>
        <dbReference type="ARBA" id="ARBA00006432"/>
    </source>
</evidence>
<evidence type="ECO:0000313" key="7">
    <source>
        <dbReference type="EMBL" id="CAB4850747.1"/>
    </source>
</evidence>
<dbReference type="GO" id="GO:0006631">
    <property type="term" value="P:fatty acid metabolic process"/>
    <property type="evidence" value="ECO:0007669"/>
    <property type="project" value="TreeGrafter"/>
</dbReference>
<dbReference type="InterPro" id="IPR025110">
    <property type="entry name" value="AMP-bd_C"/>
</dbReference>
<feature type="domain" description="AMP-dependent synthetase/ligase" evidence="3">
    <location>
        <begin position="31"/>
        <end position="386"/>
    </location>
</feature>
<reference evidence="6" key="1">
    <citation type="submission" date="2020-05" db="EMBL/GenBank/DDBJ databases">
        <authorList>
            <person name="Chiriac C."/>
            <person name="Salcher M."/>
            <person name="Ghai R."/>
            <person name="Kavagutti S V."/>
        </authorList>
    </citation>
    <scope>NUCLEOTIDE SEQUENCE</scope>
</reference>
<dbReference type="Gene3D" id="3.40.50.12780">
    <property type="entry name" value="N-terminal domain of ligase-like"/>
    <property type="match status" value="1"/>
</dbReference>
<dbReference type="Gene3D" id="3.30.300.30">
    <property type="match status" value="1"/>
</dbReference>
<dbReference type="GO" id="GO:0031956">
    <property type="term" value="F:medium-chain fatty acid-CoA ligase activity"/>
    <property type="evidence" value="ECO:0007669"/>
    <property type="project" value="TreeGrafter"/>
</dbReference>
<dbReference type="EMBL" id="CAFBIY010000063">
    <property type="protein sequence ID" value="CAB4850747.1"/>
    <property type="molecule type" value="Genomic_DNA"/>
</dbReference>
<dbReference type="EMBL" id="CAEZYF010000010">
    <property type="protein sequence ID" value="CAB4726006.1"/>
    <property type="molecule type" value="Genomic_DNA"/>
</dbReference>
<dbReference type="SUPFAM" id="SSF56801">
    <property type="entry name" value="Acetyl-CoA synthetase-like"/>
    <property type="match status" value="1"/>
</dbReference>
<dbReference type="CDD" id="cd04433">
    <property type="entry name" value="AFD_class_I"/>
    <property type="match status" value="1"/>
</dbReference>
<evidence type="ECO:0000313" key="9">
    <source>
        <dbReference type="EMBL" id="CAB4970719.1"/>
    </source>
</evidence>
<organism evidence="6">
    <name type="scientific">freshwater metagenome</name>
    <dbReference type="NCBI Taxonomy" id="449393"/>
    <lineage>
        <taxon>unclassified sequences</taxon>
        <taxon>metagenomes</taxon>
        <taxon>ecological metagenomes</taxon>
    </lineage>
</organism>
<evidence type="ECO:0000313" key="8">
    <source>
        <dbReference type="EMBL" id="CAB4939414.1"/>
    </source>
</evidence>
<comment type="similarity">
    <text evidence="1">Belongs to the ATP-dependent AMP-binding enzyme family.</text>
</comment>